<proteinExistence type="predicted"/>
<dbReference type="Gene3D" id="2.60.120.920">
    <property type="match status" value="1"/>
</dbReference>
<dbReference type="OrthoDB" id="9972551at2759"/>
<evidence type="ECO:0000256" key="1">
    <source>
        <dbReference type="SAM" id="MobiDB-lite"/>
    </source>
</evidence>
<sequence length="362" mass="39176">MQTDNGRKHEKSTREAREKQERGTWPVGDWYWPCAPWISSMGGFTLDSDEWTSAGGAEDGCLEVSAQALRESSQQRFNAMHSAALPMTLDSDSAVRCRCDFLHGEKGIAWFGVSAASWFGAGWKCHAVQYGGPGNVTDGGAALRTSYGTGITAGDHVDVVLVCENKSLSIGWLHNGRALGCVLELPADKMLREPLFPLVSFSAPNSDGDVISVKVSPPTSIGMDEAKQLLVRQEPTVDTSRVFGRWELVSPDDSKGLVLTVEGNALSYRVVNIVRYSVEPATDHKAITFSTPHAGMSTMMMGPPEAMEREQRMAALVAACVRAELVDGKLIGKSGSGDVHFESIRAGTEPEPVRITSLRFIE</sequence>
<feature type="compositionally biased region" description="Basic and acidic residues" evidence="1">
    <location>
        <begin position="12"/>
        <end position="22"/>
    </location>
</feature>
<accession>A0A5J4Z860</accession>
<dbReference type="AlphaFoldDB" id="A0A5J4Z860"/>
<evidence type="ECO:0000313" key="3">
    <source>
        <dbReference type="Proteomes" id="UP000324585"/>
    </source>
</evidence>
<name>A0A5J4Z860_PORPP</name>
<protein>
    <recommendedName>
        <fullName evidence="4">B30.2/SPRY domain-containing protein</fullName>
    </recommendedName>
</protein>
<evidence type="ECO:0008006" key="4">
    <source>
        <dbReference type="Google" id="ProtNLM"/>
    </source>
</evidence>
<keyword evidence="3" id="KW-1185">Reference proteome</keyword>
<dbReference type="Proteomes" id="UP000324585">
    <property type="component" value="Unassembled WGS sequence"/>
</dbReference>
<dbReference type="EMBL" id="VRMN01000001">
    <property type="protein sequence ID" value="KAA8499232.1"/>
    <property type="molecule type" value="Genomic_DNA"/>
</dbReference>
<reference evidence="3" key="1">
    <citation type="journal article" date="2019" name="Nat. Commun.">
        <title>Expansion of phycobilisome linker gene families in mesophilic red algae.</title>
        <authorList>
            <person name="Lee J."/>
            <person name="Kim D."/>
            <person name="Bhattacharya D."/>
            <person name="Yoon H.S."/>
        </authorList>
    </citation>
    <scope>NUCLEOTIDE SEQUENCE [LARGE SCALE GENOMIC DNA]</scope>
    <source>
        <strain evidence="3">CCMP 1328</strain>
    </source>
</reference>
<feature type="region of interest" description="Disordered" evidence="1">
    <location>
        <begin position="1"/>
        <end position="22"/>
    </location>
</feature>
<evidence type="ECO:0000313" key="2">
    <source>
        <dbReference type="EMBL" id="KAA8499232.1"/>
    </source>
</evidence>
<organism evidence="2 3">
    <name type="scientific">Porphyridium purpureum</name>
    <name type="common">Red alga</name>
    <name type="synonym">Porphyridium cruentum</name>
    <dbReference type="NCBI Taxonomy" id="35688"/>
    <lineage>
        <taxon>Eukaryota</taxon>
        <taxon>Rhodophyta</taxon>
        <taxon>Bangiophyceae</taxon>
        <taxon>Porphyridiales</taxon>
        <taxon>Porphyridiaceae</taxon>
        <taxon>Porphyridium</taxon>
    </lineage>
</organism>
<gene>
    <name evidence="2" type="ORF">FVE85_6817</name>
</gene>
<dbReference type="InterPro" id="IPR043136">
    <property type="entry name" value="B30.2/SPRY_sf"/>
</dbReference>
<comment type="caution">
    <text evidence="2">The sequence shown here is derived from an EMBL/GenBank/DDBJ whole genome shotgun (WGS) entry which is preliminary data.</text>
</comment>